<dbReference type="Pfam" id="PF06182">
    <property type="entry name" value="ABC2_membrane_6"/>
    <property type="match status" value="1"/>
</dbReference>
<dbReference type="Proteomes" id="UP000500857">
    <property type="component" value="Chromosome"/>
</dbReference>
<feature type="transmembrane region" description="Helical" evidence="1">
    <location>
        <begin position="114"/>
        <end position="131"/>
    </location>
</feature>
<sequence length="263" mass="30826">MLLRLFRLAKVFLSTYYANSLEYRVEIVFWVLSGSFPLIMMGIWSEASQTANFNLDSLDIFRYFLSVFIIRQLTVVWVIWTFEKEVVTGSLSPKLLQPVDPVWHPLSEHLSERLARLPFLIGLLLLFFAIYPEVFWIPSLSQFLLTAIAVVLVFSLRFLIQYTFALFSFWLERVVAIEQFWYLIYIFLSGMIAPLDVFPETLRQIVLWTPFPYLLYFPTALLIGLPVDIGRGFMVTIAWLLAFLIFNRWLWKQGVKRYSGMGA</sequence>
<keyword evidence="1" id="KW-0472">Membrane</keyword>
<feature type="transmembrane region" description="Helical" evidence="1">
    <location>
        <begin position="233"/>
        <end position="251"/>
    </location>
</feature>
<accession>A0A6H1U5C7</accession>
<reference evidence="2 3" key="1">
    <citation type="submission" date="2020-04" db="EMBL/GenBank/DDBJ databases">
        <authorList>
            <person name="Basu S."/>
            <person name="Maruthanayagam V."/>
            <person name="Chakraborty S."/>
            <person name="Pramanik A."/>
            <person name="Mukherjee J."/>
            <person name="Brink B."/>
        </authorList>
    </citation>
    <scope>NUCLEOTIDE SEQUENCE [LARGE SCALE GENOMIC DNA]</scope>
    <source>
        <strain evidence="2 3">AP17</strain>
    </source>
</reference>
<feature type="transmembrane region" description="Helical" evidence="1">
    <location>
        <begin position="205"/>
        <end position="227"/>
    </location>
</feature>
<gene>
    <name evidence="2" type="ORF">HCG48_20060</name>
</gene>
<feature type="transmembrane region" description="Helical" evidence="1">
    <location>
        <begin position="27"/>
        <end position="48"/>
    </location>
</feature>
<evidence type="ECO:0000313" key="3">
    <source>
        <dbReference type="Proteomes" id="UP000500857"/>
    </source>
</evidence>
<organism evidence="2 3">
    <name type="scientific">Oxynema aestuarii AP17</name>
    <dbReference type="NCBI Taxonomy" id="2064643"/>
    <lineage>
        <taxon>Bacteria</taxon>
        <taxon>Bacillati</taxon>
        <taxon>Cyanobacteriota</taxon>
        <taxon>Cyanophyceae</taxon>
        <taxon>Oscillatoriophycideae</taxon>
        <taxon>Oscillatoriales</taxon>
        <taxon>Oscillatoriaceae</taxon>
        <taxon>Oxynema</taxon>
        <taxon>Oxynema aestuarii</taxon>
    </lineage>
</organism>
<dbReference type="InterPro" id="IPR010390">
    <property type="entry name" value="ABC-2_transporter-like"/>
</dbReference>
<evidence type="ECO:0000313" key="2">
    <source>
        <dbReference type="EMBL" id="QIZ73845.1"/>
    </source>
</evidence>
<name>A0A6H1U5C7_9CYAN</name>
<evidence type="ECO:0000256" key="1">
    <source>
        <dbReference type="SAM" id="Phobius"/>
    </source>
</evidence>
<feature type="transmembrane region" description="Helical" evidence="1">
    <location>
        <begin position="60"/>
        <end position="80"/>
    </location>
</feature>
<dbReference type="AlphaFoldDB" id="A0A6H1U5C7"/>
<protein>
    <submittedName>
        <fullName evidence="2">Multidrug ABC transporter permease</fullName>
    </submittedName>
</protein>
<keyword evidence="1" id="KW-0812">Transmembrane</keyword>
<dbReference type="PANTHER" id="PTHR36832:SF1">
    <property type="entry name" value="SLR1174 PROTEIN"/>
    <property type="match status" value="1"/>
</dbReference>
<dbReference type="KEGG" id="oxy:HCG48_20060"/>
<dbReference type="RefSeq" id="WP_168571981.1">
    <property type="nucleotide sequence ID" value="NZ_CP051167.1"/>
</dbReference>
<keyword evidence="1" id="KW-1133">Transmembrane helix</keyword>
<proteinExistence type="predicted"/>
<feature type="transmembrane region" description="Helical" evidence="1">
    <location>
        <begin position="180"/>
        <end position="198"/>
    </location>
</feature>
<dbReference type="PANTHER" id="PTHR36832">
    <property type="entry name" value="SLR1174 PROTEIN-RELATED"/>
    <property type="match status" value="1"/>
</dbReference>
<keyword evidence="3" id="KW-1185">Reference proteome</keyword>
<dbReference type="EMBL" id="CP051167">
    <property type="protein sequence ID" value="QIZ73845.1"/>
    <property type="molecule type" value="Genomic_DNA"/>
</dbReference>
<feature type="transmembrane region" description="Helical" evidence="1">
    <location>
        <begin position="143"/>
        <end position="160"/>
    </location>
</feature>